<evidence type="ECO:0000256" key="3">
    <source>
        <dbReference type="RuleBase" id="RU003560"/>
    </source>
</evidence>
<reference evidence="4 5" key="1">
    <citation type="submission" date="2021-04" db="EMBL/GenBank/DDBJ databases">
        <title>Whole genome sequence of Jiella sp. KSK16Y-1.</title>
        <authorList>
            <person name="Tuo L."/>
        </authorList>
    </citation>
    <scope>NUCLEOTIDE SEQUENCE [LARGE SCALE GENOMIC DNA]</scope>
    <source>
        <strain evidence="4 5">KSK16Y-1</strain>
    </source>
</reference>
<dbReference type="Pfam" id="PF00202">
    <property type="entry name" value="Aminotran_3"/>
    <property type="match status" value="1"/>
</dbReference>
<evidence type="ECO:0000256" key="2">
    <source>
        <dbReference type="ARBA" id="ARBA00022898"/>
    </source>
</evidence>
<dbReference type="InterPro" id="IPR015424">
    <property type="entry name" value="PyrdxlP-dep_Trfase"/>
</dbReference>
<dbReference type="Proteomes" id="UP000678276">
    <property type="component" value="Unassembled WGS sequence"/>
</dbReference>
<dbReference type="InterPro" id="IPR015421">
    <property type="entry name" value="PyrdxlP-dep_Trfase_major"/>
</dbReference>
<dbReference type="Gene3D" id="3.40.640.10">
    <property type="entry name" value="Type I PLP-dependent aspartate aminotransferase-like (Major domain)"/>
    <property type="match status" value="1"/>
</dbReference>
<keyword evidence="4" id="KW-0808">Transferase</keyword>
<evidence type="ECO:0000313" key="4">
    <source>
        <dbReference type="EMBL" id="MBP0615094.1"/>
    </source>
</evidence>
<protein>
    <submittedName>
        <fullName evidence="4">Aminotransferase class III-fold pyridoxal phosphate-dependent enzyme</fullName>
    </submittedName>
</protein>
<name>A0ABS4BGB4_9HYPH</name>
<dbReference type="InterPro" id="IPR005814">
    <property type="entry name" value="Aminotrans_3"/>
</dbReference>
<keyword evidence="4" id="KW-0032">Aminotransferase</keyword>
<proteinExistence type="inferred from homology"/>
<keyword evidence="5" id="KW-1185">Reference proteome</keyword>
<sequence length="437" mass="46356">MAMQSGVASSALATALEEVEQRYRDRNAESWALLERASAVMPGGNTRSSLWSDPFPLYFVSGEGCRLKDADGHSYVDLLGEFTAGIFGHSSAVLKDAVSAAHANGINLSSHNTYEVRLAELLTARFPSMDLLRFCNSGTEANLMAVALAKIATSRERVVVFEKGYHGGLLTFGAASAKVNAPHKFEILPYDDVDAARALFAAKGAEIACVLVEPMQGAGGCRVGSRAFLAALRDLTAESGAVLIFDEVQTARMGEGGLQKRLGIIPDLTTIGKFFGGGLGFGCFGGRRGLMERLDPRRPDAISHAGTFNNNTLTMAAGIAAAEHYLTAEKLDALFDRGEALRSRLEALFADRKAPYTVTGLGSIMNIHGAAADHGDSARLLKLAHFALAERGYYFASRGLIALSLAVGDTEIDGFLNAMAAFLDESAAVFSSVDRSA</sequence>
<organism evidence="4 5">
    <name type="scientific">Jiella mangrovi</name>
    <dbReference type="NCBI Taxonomy" id="2821407"/>
    <lineage>
        <taxon>Bacteria</taxon>
        <taxon>Pseudomonadati</taxon>
        <taxon>Pseudomonadota</taxon>
        <taxon>Alphaproteobacteria</taxon>
        <taxon>Hyphomicrobiales</taxon>
        <taxon>Aurantimonadaceae</taxon>
        <taxon>Jiella</taxon>
    </lineage>
</organism>
<dbReference type="GO" id="GO:0008483">
    <property type="term" value="F:transaminase activity"/>
    <property type="evidence" value="ECO:0007669"/>
    <property type="project" value="UniProtKB-KW"/>
</dbReference>
<evidence type="ECO:0000256" key="1">
    <source>
        <dbReference type="ARBA" id="ARBA00001933"/>
    </source>
</evidence>
<dbReference type="Gene3D" id="3.90.1150.10">
    <property type="entry name" value="Aspartate Aminotransferase, domain 1"/>
    <property type="match status" value="1"/>
</dbReference>
<comment type="cofactor">
    <cofactor evidence="1">
        <name>pyridoxal 5'-phosphate</name>
        <dbReference type="ChEBI" id="CHEBI:597326"/>
    </cofactor>
</comment>
<keyword evidence="2 3" id="KW-0663">Pyridoxal phosphate</keyword>
<gene>
    <name evidence="4" type="ORF">J6595_05835</name>
</gene>
<comment type="similarity">
    <text evidence="3">Belongs to the class-III pyridoxal-phosphate-dependent aminotransferase family.</text>
</comment>
<dbReference type="PANTHER" id="PTHR43713">
    <property type="entry name" value="GLUTAMATE-1-SEMIALDEHYDE 2,1-AMINOMUTASE"/>
    <property type="match status" value="1"/>
</dbReference>
<dbReference type="PANTHER" id="PTHR43713:SF3">
    <property type="entry name" value="GLUTAMATE-1-SEMIALDEHYDE 2,1-AMINOMUTASE 1, CHLOROPLASTIC-RELATED"/>
    <property type="match status" value="1"/>
</dbReference>
<dbReference type="EMBL" id="JAGJCF010000003">
    <property type="protein sequence ID" value="MBP0615094.1"/>
    <property type="molecule type" value="Genomic_DNA"/>
</dbReference>
<comment type="caution">
    <text evidence="4">The sequence shown here is derived from an EMBL/GenBank/DDBJ whole genome shotgun (WGS) entry which is preliminary data.</text>
</comment>
<dbReference type="RefSeq" id="WP_209593519.1">
    <property type="nucleotide sequence ID" value="NZ_JAGJCF010000003.1"/>
</dbReference>
<dbReference type="InterPro" id="IPR015422">
    <property type="entry name" value="PyrdxlP-dep_Trfase_small"/>
</dbReference>
<accession>A0ABS4BGB4</accession>
<dbReference type="SUPFAM" id="SSF53383">
    <property type="entry name" value="PLP-dependent transferases"/>
    <property type="match status" value="1"/>
</dbReference>
<evidence type="ECO:0000313" key="5">
    <source>
        <dbReference type="Proteomes" id="UP000678276"/>
    </source>
</evidence>